<dbReference type="PROSITE" id="PS50268">
    <property type="entry name" value="CADHERIN_2"/>
    <property type="match status" value="2"/>
</dbReference>
<feature type="domain" description="Cadherin" evidence="8">
    <location>
        <begin position="30"/>
        <end position="137"/>
    </location>
</feature>
<dbReference type="Gene3D" id="2.60.40.60">
    <property type="entry name" value="Cadherins"/>
    <property type="match status" value="2"/>
</dbReference>
<feature type="domain" description="Cadherin" evidence="8">
    <location>
        <begin position="138"/>
        <end position="238"/>
    </location>
</feature>
<keyword evidence="5" id="KW-1133">Transmembrane helix</keyword>
<proteinExistence type="predicted"/>
<sequence>MLEELKPSTKVTVCEVTVEILDVNDEVPTFQHTYQGTINENAPSGTPVTMEPPISAVDNDSGNNSVVRYSLSGAGSELFKILESGQVISTRRTPSSPWTGSAKRYDLQVTATDMGNLSSSTYLTINIAYENDNAPVFQHGPLRAMLPGTARTGSKIAEVNALDADAKGPNSKVEYIITAGDKGDVRIDRATGEIYVVSTLRPGTVYLLNVSAADGKGLAASTVVNITVVDVNDHKPTFSRVKEGNYSHAKRSLGVIRAVDEDTGNNGTVEYSRDDHIRTE</sequence>
<keyword evidence="6" id="KW-0472">Membrane</keyword>
<dbReference type="AlphaFoldDB" id="A0AAV4R1Q7"/>
<evidence type="ECO:0000256" key="5">
    <source>
        <dbReference type="ARBA" id="ARBA00022989"/>
    </source>
</evidence>
<evidence type="ECO:0000256" key="4">
    <source>
        <dbReference type="ARBA" id="ARBA00022837"/>
    </source>
</evidence>
<accession>A0AAV4R1Q7</accession>
<protein>
    <submittedName>
        <fullName evidence="9">Protocadherin Fat 4</fullName>
    </submittedName>
</protein>
<evidence type="ECO:0000256" key="7">
    <source>
        <dbReference type="PROSITE-ProRule" id="PRU00043"/>
    </source>
</evidence>
<dbReference type="GO" id="GO:0005509">
    <property type="term" value="F:calcium ion binding"/>
    <property type="evidence" value="ECO:0007669"/>
    <property type="project" value="UniProtKB-UniRule"/>
</dbReference>
<comment type="subcellular location">
    <subcellularLocation>
        <location evidence="1">Membrane</location>
    </subcellularLocation>
</comment>
<evidence type="ECO:0000313" key="10">
    <source>
        <dbReference type="Proteomes" id="UP001054945"/>
    </source>
</evidence>
<name>A0AAV4R1Q7_CAEEX</name>
<keyword evidence="2" id="KW-0812">Transmembrane</keyword>
<keyword evidence="4 7" id="KW-0106">Calcium</keyword>
<evidence type="ECO:0000256" key="3">
    <source>
        <dbReference type="ARBA" id="ARBA00022737"/>
    </source>
</evidence>
<evidence type="ECO:0000313" key="9">
    <source>
        <dbReference type="EMBL" id="GIY14255.1"/>
    </source>
</evidence>
<dbReference type="SUPFAM" id="SSF49313">
    <property type="entry name" value="Cadherin-like"/>
    <property type="match status" value="3"/>
</dbReference>
<reference evidence="9 10" key="1">
    <citation type="submission" date="2021-06" db="EMBL/GenBank/DDBJ databases">
        <title>Caerostris extrusa draft genome.</title>
        <authorList>
            <person name="Kono N."/>
            <person name="Arakawa K."/>
        </authorList>
    </citation>
    <scope>NUCLEOTIDE SEQUENCE [LARGE SCALE GENOMIC DNA]</scope>
</reference>
<dbReference type="SMART" id="SM00112">
    <property type="entry name" value="CA"/>
    <property type="match status" value="2"/>
</dbReference>
<dbReference type="GO" id="GO:0007156">
    <property type="term" value="P:homophilic cell adhesion via plasma membrane adhesion molecules"/>
    <property type="evidence" value="ECO:0007669"/>
    <property type="project" value="InterPro"/>
</dbReference>
<dbReference type="EMBL" id="BPLR01007052">
    <property type="protein sequence ID" value="GIY14255.1"/>
    <property type="molecule type" value="Genomic_DNA"/>
</dbReference>
<gene>
    <name evidence="9" type="primary">FAT4</name>
    <name evidence="9" type="ORF">CEXT_2301</name>
</gene>
<dbReference type="Proteomes" id="UP001054945">
    <property type="component" value="Unassembled WGS sequence"/>
</dbReference>
<comment type="caution">
    <text evidence="9">The sequence shown here is derived from an EMBL/GenBank/DDBJ whole genome shotgun (WGS) entry which is preliminary data.</text>
</comment>
<organism evidence="9 10">
    <name type="scientific">Caerostris extrusa</name>
    <name type="common">Bark spider</name>
    <name type="synonym">Caerostris bankana</name>
    <dbReference type="NCBI Taxonomy" id="172846"/>
    <lineage>
        <taxon>Eukaryota</taxon>
        <taxon>Metazoa</taxon>
        <taxon>Ecdysozoa</taxon>
        <taxon>Arthropoda</taxon>
        <taxon>Chelicerata</taxon>
        <taxon>Arachnida</taxon>
        <taxon>Araneae</taxon>
        <taxon>Araneomorphae</taxon>
        <taxon>Entelegynae</taxon>
        <taxon>Araneoidea</taxon>
        <taxon>Araneidae</taxon>
        <taxon>Caerostris</taxon>
    </lineage>
</organism>
<dbReference type="PANTHER" id="PTHR24026">
    <property type="entry name" value="FAT ATYPICAL CADHERIN-RELATED"/>
    <property type="match status" value="1"/>
</dbReference>
<evidence type="ECO:0000256" key="6">
    <source>
        <dbReference type="ARBA" id="ARBA00023136"/>
    </source>
</evidence>
<dbReference type="InterPro" id="IPR015919">
    <property type="entry name" value="Cadherin-like_sf"/>
</dbReference>
<dbReference type="GO" id="GO:0005886">
    <property type="term" value="C:plasma membrane"/>
    <property type="evidence" value="ECO:0007669"/>
    <property type="project" value="UniProtKB-SubCell"/>
</dbReference>
<evidence type="ECO:0000256" key="2">
    <source>
        <dbReference type="ARBA" id="ARBA00022692"/>
    </source>
</evidence>
<dbReference type="PRINTS" id="PR00205">
    <property type="entry name" value="CADHERIN"/>
</dbReference>
<evidence type="ECO:0000256" key="1">
    <source>
        <dbReference type="ARBA" id="ARBA00004370"/>
    </source>
</evidence>
<dbReference type="Pfam" id="PF00028">
    <property type="entry name" value="Cadherin"/>
    <property type="match status" value="2"/>
</dbReference>
<keyword evidence="10" id="KW-1185">Reference proteome</keyword>
<dbReference type="PANTHER" id="PTHR24026:SF126">
    <property type="entry name" value="PROTOCADHERIN FAT 4"/>
    <property type="match status" value="1"/>
</dbReference>
<keyword evidence="3" id="KW-0677">Repeat</keyword>
<evidence type="ECO:0000259" key="8">
    <source>
        <dbReference type="PROSITE" id="PS50268"/>
    </source>
</evidence>
<dbReference type="InterPro" id="IPR020894">
    <property type="entry name" value="Cadherin_CS"/>
</dbReference>
<dbReference type="CDD" id="cd11304">
    <property type="entry name" value="Cadherin_repeat"/>
    <property type="match status" value="2"/>
</dbReference>
<dbReference type="PROSITE" id="PS00232">
    <property type="entry name" value="CADHERIN_1"/>
    <property type="match status" value="1"/>
</dbReference>
<dbReference type="InterPro" id="IPR002126">
    <property type="entry name" value="Cadherin-like_dom"/>
</dbReference>